<comment type="caution">
    <text evidence="1">The sequence shown here is derived from an EMBL/GenBank/DDBJ whole genome shotgun (WGS) entry which is preliminary data.</text>
</comment>
<dbReference type="AlphaFoldDB" id="A0A409X5H9"/>
<dbReference type="PANTHER" id="PTHR45036">
    <property type="entry name" value="METHYLTRANSFERASE LIKE 7B"/>
    <property type="match status" value="1"/>
</dbReference>
<dbReference type="InterPro" id="IPR029063">
    <property type="entry name" value="SAM-dependent_MTases_sf"/>
</dbReference>
<proteinExistence type="predicted"/>
<dbReference type="CDD" id="cd02440">
    <property type="entry name" value="AdoMet_MTases"/>
    <property type="match status" value="1"/>
</dbReference>
<dbReference type="Proteomes" id="UP000283269">
    <property type="component" value="Unassembled WGS sequence"/>
</dbReference>
<evidence type="ECO:0000313" key="1">
    <source>
        <dbReference type="EMBL" id="PPQ85970.1"/>
    </source>
</evidence>
<evidence type="ECO:0008006" key="3">
    <source>
        <dbReference type="Google" id="ProtNLM"/>
    </source>
</evidence>
<evidence type="ECO:0000313" key="2">
    <source>
        <dbReference type="Proteomes" id="UP000283269"/>
    </source>
</evidence>
<dbReference type="PANTHER" id="PTHR45036:SF1">
    <property type="entry name" value="METHYLTRANSFERASE LIKE 7A"/>
    <property type="match status" value="1"/>
</dbReference>
<dbReference type="EMBL" id="NHYD01002585">
    <property type="protein sequence ID" value="PPQ85970.1"/>
    <property type="molecule type" value="Genomic_DNA"/>
</dbReference>
<sequence length="279" mass="31360">MKLKNAVLLLSDLKMAIVVALIPTLKAVAKEPTLLFRWQALSRIFFARMWMDFGDEVDGNCKDLKERLITPNAYGVVLDIGAGFGHTAKYLNRARVTRYVALEPNALMHDRIRSQANEAGFHESDGTLVILSCGVEEPLKILSNLSISSSSSKQAAKLTSAPLVDTIVSVLTLCSVPEPQKSATRLVQDVLKSGGQLLIYEHVLSTREDIQWWQRFWAPVWACAFDGCRIDRPTDVWVSEIKDREDKEKSIWRELDLEKKEAETEETLFGHSVGRFVKG</sequence>
<dbReference type="InParanoid" id="A0A409X5H9"/>
<dbReference type="STRING" id="93625.A0A409X5H9"/>
<dbReference type="SUPFAM" id="SSF53335">
    <property type="entry name" value="S-adenosyl-L-methionine-dependent methyltransferases"/>
    <property type="match status" value="1"/>
</dbReference>
<protein>
    <recommendedName>
        <fullName evidence="3">Methyltransferase type 11 domain-containing protein</fullName>
    </recommendedName>
</protein>
<keyword evidence="2" id="KW-1185">Reference proteome</keyword>
<dbReference type="OrthoDB" id="540004at2759"/>
<name>A0A409X5H9_PSICY</name>
<dbReference type="Pfam" id="PF13489">
    <property type="entry name" value="Methyltransf_23"/>
    <property type="match status" value="1"/>
</dbReference>
<organism evidence="1 2">
    <name type="scientific">Psilocybe cyanescens</name>
    <dbReference type="NCBI Taxonomy" id="93625"/>
    <lineage>
        <taxon>Eukaryota</taxon>
        <taxon>Fungi</taxon>
        <taxon>Dikarya</taxon>
        <taxon>Basidiomycota</taxon>
        <taxon>Agaricomycotina</taxon>
        <taxon>Agaricomycetes</taxon>
        <taxon>Agaricomycetidae</taxon>
        <taxon>Agaricales</taxon>
        <taxon>Agaricineae</taxon>
        <taxon>Strophariaceae</taxon>
        <taxon>Psilocybe</taxon>
    </lineage>
</organism>
<gene>
    <name evidence="1" type="ORF">CVT25_001669</name>
</gene>
<dbReference type="Gene3D" id="3.40.50.150">
    <property type="entry name" value="Vaccinia Virus protein VP39"/>
    <property type="match status" value="1"/>
</dbReference>
<reference evidence="1 2" key="1">
    <citation type="journal article" date="2018" name="Evol. Lett.">
        <title>Horizontal gene cluster transfer increased hallucinogenic mushroom diversity.</title>
        <authorList>
            <person name="Reynolds H.T."/>
            <person name="Vijayakumar V."/>
            <person name="Gluck-Thaler E."/>
            <person name="Korotkin H.B."/>
            <person name="Matheny P.B."/>
            <person name="Slot J.C."/>
        </authorList>
    </citation>
    <scope>NUCLEOTIDE SEQUENCE [LARGE SCALE GENOMIC DNA]</scope>
    <source>
        <strain evidence="1 2">2631</strain>
    </source>
</reference>
<accession>A0A409X5H9</accession>
<dbReference type="InterPro" id="IPR052356">
    <property type="entry name" value="Thiol_S-MT"/>
</dbReference>